<feature type="domain" description="DUF8091" evidence="1">
    <location>
        <begin position="18"/>
        <end position="171"/>
    </location>
</feature>
<proteinExistence type="predicted"/>
<dbReference type="AlphaFoldDB" id="A0A0F9JWJ8"/>
<reference evidence="2" key="1">
    <citation type="journal article" date="2015" name="Nature">
        <title>Complex archaea that bridge the gap between prokaryotes and eukaryotes.</title>
        <authorList>
            <person name="Spang A."/>
            <person name="Saw J.H."/>
            <person name="Jorgensen S.L."/>
            <person name="Zaremba-Niedzwiedzka K."/>
            <person name="Martijn J."/>
            <person name="Lind A.E."/>
            <person name="van Eijk R."/>
            <person name="Schleper C."/>
            <person name="Guy L."/>
            <person name="Ettema T.J."/>
        </authorList>
    </citation>
    <scope>NUCLEOTIDE SEQUENCE</scope>
</reference>
<dbReference type="Pfam" id="PF26351">
    <property type="entry name" value="DUF8091"/>
    <property type="match status" value="1"/>
</dbReference>
<gene>
    <name evidence="2" type="ORF">LCGC14_1402650</name>
</gene>
<protein>
    <recommendedName>
        <fullName evidence="1">DUF8091 domain-containing protein</fullName>
    </recommendedName>
</protein>
<sequence length="233" mass="27280">MTEVKKLQSNHIGTLQESSLHAALKIWYKKPGDKLEEPFENYLIDIVRDDLLIEIQTKNFSAIKKKIANLIQHHKMCLVHPISQDKWIINIEIQSNKIIRRRLSPLHRSYIDIFDELIRIPDLISNPNLTIEIFLVQTEEIRKNDGKGSWRRRGWSICDQKLIGILGKKELKNPYDFLEFIPKSLDVPFTNSELTQSINKPIRFARKMSYCLRKMGLIKVIGKKGNALIFDYL</sequence>
<evidence type="ECO:0000313" key="2">
    <source>
        <dbReference type="EMBL" id="KKM74204.1"/>
    </source>
</evidence>
<organism evidence="2">
    <name type="scientific">marine sediment metagenome</name>
    <dbReference type="NCBI Taxonomy" id="412755"/>
    <lineage>
        <taxon>unclassified sequences</taxon>
        <taxon>metagenomes</taxon>
        <taxon>ecological metagenomes</taxon>
    </lineage>
</organism>
<evidence type="ECO:0000259" key="1">
    <source>
        <dbReference type="Pfam" id="PF26351"/>
    </source>
</evidence>
<comment type="caution">
    <text evidence="2">The sequence shown here is derived from an EMBL/GenBank/DDBJ whole genome shotgun (WGS) entry which is preliminary data.</text>
</comment>
<name>A0A0F9JWJ8_9ZZZZ</name>
<dbReference type="InterPro" id="IPR058404">
    <property type="entry name" value="DUF8091"/>
</dbReference>
<accession>A0A0F9JWJ8</accession>
<dbReference type="EMBL" id="LAZR01009177">
    <property type="protein sequence ID" value="KKM74204.1"/>
    <property type="molecule type" value="Genomic_DNA"/>
</dbReference>